<proteinExistence type="predicted"/>
<name>A0A8J2NRP6_9HEXA</name>
<accession>A0A8J2NRP6</accession>
<sequence length="46" mass="4921">VGRVYPALLSAVSRKAVRARGHTGRSWPLVDVPISGWAFGCLGELN</sequence>
<feature type="non-terminal residue" evidence="1">
    <location>
        <position position="1"/>
    </location>
</feature>
<dbReference type="Proteomes" id="UP000708208">
    <property type="component" value="Unassembled WGS sequence"/>
</dbReference>
<evidence type="ECO:0000313" key="1">
    <source>
        <dbReference type="EMBL" id="CAG7715814.1"/>
    </source>
</evidence>
<evidence type="ECO:0000313" key="2">
    <source>
        <dbReference type="Proteomes" id="UP000708208"/>
    </source>
</evidence>
<dbReference type="AlphaFoldDB" id="A0A8J2NRP6"/>
<organism evidence="1 2">
    <name type="scientific">Allacma fusca</name>
    <dbReference type="NCBI Taxonomy" id="39272"/>
    <lineage>
        <taxon>Eukaryota</taxon>
        <taxon>Metazoa</taxon>
        <taxon>Ecdysozoa</taxon>
        <taxon>Arthropoda</taxon>
        <taxon>Hexapoda</taxon>
        <taxon>Collembola</taxon>
        <taxon>Symphypleona</taxon>
        <taxon>Sminthuridae</taxon>
        <taxon>Allacma</taxon>
    </lineage>
</organism>
<protein>
    <submittedName>
        <fullName evidence="1">Uncharacterized protein</fullName>
    </submittedName>
</protein>
<reference evidence="1" key="1">
    <citation type="submission" date="2021-06" db="EMBL/GenBank/DDBJ databases">
        <authorList>
            <person name="Hodson N. C."/>
            <person name="Mongue J. A."/>
            <person name="Jaron S. K."/>
        </authorList>
    </citation>
    <scope>NUCLEOTIDE SEQUENCE</scope>
</reference>
<dbReference type="EMBL" id="CAJVCH010034820">
    <property type="protein sequence ID" value="CAG7715814.1"/>
    <property type="molecule type" value="Genomic_DNA"/>
</dbReference>
<comment type="caution">
    <text evidence="1">The sequence shown here is derived from an EMBL/GenBank/DDBJ whole genome shotgun (WGS) entry which is preliminary data.</text>
</comment>
<gene>
    <name evidence="1" type="ORF">AFUS01_LOCUS5458</name>
</gene>
<keyword evidence="2" id="KW-1185">Reference proteome</keyword>